<evidence type="ECO:0000256" key="3">
    <source>
        <dbReference type="ARBA" id="ARBA00022723"/>
    </source>
</evidence>
<dbReference type="STRING" id="1448308.A0A2T2NIK2"/>
<dbReference type="InterPro" id="IPR011118">
    <property type="entry name" value="Tannase/feruloyl_esterase"/>
</dbReference>
<dbReference type="GO" id="GO:0046872">
    <property type="term" value="F:metal ion binding"/>
    <property type="evidence" value="ECO:0007669"/>
    <property type="project" value="UniProtKB-KW"/>
</dbReference>
<accession>A0A2T2NIK2</accession>
<dbReference type="GO" id="GO:0030600">
    <property type="term" value="F:feruloyl esterase activity"/>
    <property type="evidence" value="ECO:0007669"/>
    <property type="project" value="UniProtKB-ARBA"/>
</dbReference>
<dbReference type="OrthoDB" id="3039123at2759"/>
<dbReference type="EMBL" id="KZ678137">
    <property type="protein sequence ID" value="PSN65257.1"/>
    <property type="molecule type" value="Genomic_DNA"/>
</dbReference>
<evidence type="ECO:0000256" key="1">
    <source>
        <dbReference type="ARBA" id="ARBA00006249"/>
    </source>
</evidence>
<protein>
    <recommendedName>
        <fullName evidence="8">Carboxylic ester hydrolase</fullName>
        <ecNumber evidence="8">3.1.1.-</ecNumber>
    </recommendedName>
</protein>
<feature type="chain" id="PRO_5015372091" description="Carboxylic ester hydrolase" evidence="8">
    <location>
        <begin position="17"/>
        <end position="523"/>
    </location>
</feature>
<comment type="similarity">
    <text evidence="1 8">Belongs to the tannase family.</text>
</comment>
<keyword evidence="2" id="KW-0719">Serine esterase</keyword>
<evidence type="ECO:0000256" key="4">
    <source>
        <dbReference type="ARBA" id="ARBA00022729"/>
    </source>
</evidence>
<keyword evidence="5 8" id="KW-0378">Hydrolase</keyword>
<gene>
    <name evidence="9" type="ORF">BS50DRAFT_575307</name>
</gene>
<dbReference type="SUPFAM" id="SSF53474">
    <property type="entry name" value="alpha/beta-Hydrolases"/>
    <property type="match status" value="1"/>
</dbReference>
<keyword evidence="7" id="KW-1015">Disulfide bond</keyword>
<dbReference type="PANTHER" id="PTHR33938:SF8">
    <property type="entry name" value="CARBOXYLIC ESTER HYDROLASE"/>
    <property type="match status" value="1"/>
</dbReference>
<organism evidence="9 10">
    <name type="scientific">Corynespora cassiicola Philippines</name>
    <dbReference type="NCBI Taxonomy" id="1448308"/>
    <lineage>
        <taxon>Eukaryota</taxon>
        <taxon>Fungi</taxon>
        <taxon>Dikarya</taxon>
        <taxon>Ascomycota</taxon>
        <taxon>Pezizomycotina</taxon>
        <taxon>Dothideomycetes</taxon>
        <taxon>Pleosporomycetidae</taxon>
        <taxon>Pleosporales</taxon>
        <taxon>Corynesporascaceae</taxon>
        <taxon>Corynespora</taxon>
    </lineage>
</organism>
<dbReference type="Pfam" id="PF07519">
    <property type="entry name" value="Tannase"/>
    <property type="match status" value="1"/>
</dbReference>
<dbReference type="EC" id="3.1.1.-" evidence="8"/>
<keyword evidence="10" id="KW-1185">Reference proteome</keyword>
<keyword evidence="4 8" id="KW-0732">Signal</keyword>
<reference evidence="9 10" key="1">
    <citation type="journal article" date="2018" name="Front. Microbiol.">
        <title>Genome-Wide Analysis of Corynespora cassiicola Leaf Fall Disease Putative Effectors.</title>
        <authorList>
            <person name="Lopez D."/>
            <person name="Ribeiro S."/>
            <person name="Label P."/>
            <person name="Fumanal B."/>
            <person name="Venisse J.S."/>
            <person name="Kohler A."/>
            <person name="de Oliveira R.R."/>
            <person name="Labutti K."/>
            <person name="Lipzen A."/>
            <person name="Lail K."/>
            <person name="Bauer D."/>
            <person name="Ohm R.A."/>
            <person name="Barry K.W."/>
            <person name="Spatafora J."/>
            <person name="Grigoriev I.V."/>
            <person name="Martin F.M."/>
            <person name="Pujade-Renaud V."/>
        </authorList>
    </citation>
    <scope>NUCLEOTIDE SEQUENCE [LARGE SCALE GENOMIC DNA]</scope>
    <source>
        <strain evidence="9 10">Philippines</strain>
    </source>
</reference>
<feature type="signal peptide" evidence="8">
    <location>
        <begin position="1"/>
        <end position="16"/>
    </location>
</feature>
<evidence type="ECO:0000256" key="7">
    <source>
        <dbReference type="ARBA" id="ARBA00023157"/>
    </source>
</evidence>
<dbReference type="AlphaFoldDB" id="A0A2T2NIK2"/>
<dbReference type="InterPro" id="IPR029058">
    <property type="entry name" value="AB_hydrolase_fold"/>
</dbReference>
<keyword evidence="3" id="KW-0479">Metal-binding</keyword>
<evidence type="ECO:0000256" key="5">
    <source>
        <dbReference type="ARBA" id="ARBA00022801"/>
    </source>
</evidence>
<sequence>MRTFIAFPLLLARCSASILSGPNGSSTCSISTFTYPEVPGASILALNASPENITIIPTTGTTQFLTICKVTLNLTHLGAEDNVVVETWLPLSASDWNTRYLATGGGGFQTGSFDTALGPAVANGYTATSTDGGHDRFASSAAWALKSDGKLDWDLLQNFAYRSMADQVYVGKSITEQYYGSAPRYSYFSGCSTGGRHGYVMAQRYPELVDGILAGAPVLSYVSLYMAEYWPQLVMKEAGTFLSNCEFEYFANKTLEMCDGLDGAEDGVIEHPDECNFDPRDVVGESVNCGGEVVEITQDMAEVVLKIAQGPRTPYGAWAWFGLAPGTDMTPLSNISISPEGVRSLNPFFISTSWFQHLLTKDPSFDVTSMNYTTFNAFWAQASSELGWILDSDTTDLSKLQSSGTKLLSYHGLSDPLIPYQGTVLYRQRVEEELGFAEVNQFYRLFLPAGVDHCSGGPGPQLNNSLAALVSWVEKGEVPDTLYAESSNLEGELVTRNICSWPGKSRYNGDGDVNDLTSWVCQY</sequence>
<evidence type="ECO:0000313" key="10">
    <source>
        <dbReference type="Proteomes" id="UP000240883"/>
    </source>
</evidence>
<dbReference type="Proteomes" id="UP000240883">
    <property type="component" value="Unassembled WGS sequence"/>
</dbReference>
<evidence type="ECO:0000256" key="6">
    <source>
        <dbReference type="ARBA" id="ARBA00022837"/>
    </source>
</evidence>
<dbReference type="PANTHER" id="PTHR33938">
    <property type="entry name" value="FERULOYL ESTERASE B-RELATED"/>
    <property type="match status" value="1"/>
</dbReference>
<proteinExistence type="inferred from homology"/>
<evidence type="ECO:0000256" key="8">
    <source>
        <dbReference type="RuleBase" id="RU361238"/>
    </source>
</evidence>
<name>A0A2T2NIK2_CORCC</name>
<evidence type="ECO:0000313" key="9">
    <source>
        <dbReference type="EMBL" id="PSN65257.1"/>
    </source>
</evidence>
<evidence type="ECO:0000256" key="2">
    <source>
        <dbReference type="ARBA" id="ARBA00022487"/>
    </source>
</evidence>
<keyword evidence="6" id="KW-0106">Calcium</keyword>